<evidence type="ECO:0000313" key="1">
    <source>
        <dbReference type="EMBL" id="MFC0390624.1"/>
    </source>
</evidence>
<comment type="caution">
    <text evidence="1">The sequence shown here is derived from an EMBL/GenBank/DDBJ whole genome shotgun (WGS) entry which is preliminary data.</text>
</comment>
<sequence length="265" mass="28655">MDVRELVQEIARELLVATVQSAPRPKVLFLFCDSRAHDAYLDTFILLRNKGIDCDLAFLDGETSAWIGMHKCESTGVNKSIAMDEYAPAPLELPHSYEGIVIPEIDLDNAARIATGMKGSVKSEIVFAALLLDKPVWIGKDSGGIKRADRQTLKTLELTPGYAKLFRAHMDTLEGLGIRLIDRAELGAEVVRMFGSNDGDAAAESTPAMPAKPSAQRSLITADWVAAHAASLGGSLELDPKTIVSPLARDILKQQGIILQYTGKG</sequence>
<gene>
    <name evidence="1" type="ORF">ACFFJ8_04435</name>
</gene>
<reference evidence="1 2" key="1">
    <citation type="submission" date="2024-09" db="EMBL/GenBank/DDBJ databases">
        <authorList>
            <person name="Sun Q."/>
            <person name="Mori K."/>
        </authorList>
    </citation>
    <scope>NUCLEOTIDE SEQUENCE [LARGE SCALE GENOMIC DNA]</scope>
    <source>
        <strain evidence="1 2">CCM 4839</strain>
    </source>
</reference>
<protein>
    <submittedName>
        <fullName evidence="1">Uncharacterized protein</fullName>
    </submittedName>
</protein>
<name>A0ABV6J433_9BACL</name>
<organism evidence="1 2">
    <name type="scientific">Paenibacillus mendelii</name>
    <dbReference type="NCBI Taxonomy" id="206163"/>
    <lineage>
        <taxon>Bacteria</taxon>
        <taxon>Bacillati</taxon>
        <taxon>Bacillota</taxon>
        <taxon>Bacilli</taxon>
        <taxon>Bacillales</taxon>
        <taxon>Paenibacillaceae</taxon>
        <taxon>Paenibacillus</taxon>
    </lineage>
</organism>
<keyword evidence="2" id="KW-1185">Reference proteome</keyword>
<proteinExistence type="predicted"/>
<dbReference type="Proteomes" id="UP001589818">
    <property type="component" value="Unassembled WGS sequence"/>
</dbReference>
<accession>A0ABV6J433</accession>
<evidence type="ECO:0000313" key="2">
    <source>
        <dbReference type="Proteomes" id="UP001589818"/>
    </source>
</evidence>
<dbReference type="RefSeq" id="WP_204820963.1">
    <property type="nucleotide sequence ID" value="NZ_JANHOF010000009.1"/>
</dbReference>
<dbReference type="EMBL" id="JBHLVF010000009">
    <property type="protein sequence ID" value="MFC0390624.1"/>
    <property type="molecule type" value="Genomic_DNA"/>
</dbReference>